<keyword evidence="3 5" id="KW-0560">Oxidoreductase</keyword>
<dbReference type="Pfam" id="PF00171">
    <property type="entry name" value="Aldedh"/>
    <property type="match status" value="1"/>
</dbReference>
<dbReference type="PANTHER" id="PTHR43570">
    <property type="entry name" value="ALDEHYDE DEHYDROGENASE"/>
    <property type="match status" value="1"/>
</dbReference>
<evidence type="ECO:0000256" key="5">
    <source>
        <dbReference type="PIRNR" id="PIRNR036492"/>
    </source>
</evidence>
<dbReference type="Proteomes" id="UP000308133">
    <property type="component" value="Unassembled WGS sequence"/>
</dbReference>
<evidence type="ECO:0000256" key="3">
    <source>
        <dbReference type="ARBA" id="ARBA00023002"/>
    </source>
</evidence>
<dbReference type="InterPro" id="IPR016162">
    <property type="entry name" value="Ald_DH_N"/>
</dbReference>
<dbReference type="EMBL" id="PTQR01000084">
    <property type="protein sequence ID" value="TKX20840.1"/>
    <property type="molecule type" value="Genomic_DNA"/>
</dbReference>
<dbReference type="GO" id="GO:0005737">
    <property type="term" value="C:cytoplasm"/>
    <property type="evidence" value="ECO:0007669"/>
    <property type="project" value="TreeGrafter"/>
</dbReference>
<feature type="domain" description="Aldehyde dehydrogenase" evidence="9">
    <location>
        <begin position="23"/>
        <end position="440"/>
    </location>
</feature>
<dbReference type="FunFam" id="3.40.309.10:FF:000025">
    <property type="entry name" value="Aldehyde dehydrogenase"/>
    <property type="match status" value="1"/>
</dbReference>
<keyword evidence="4" id="KW-0520">NAD</keyword>
<dbReference type="PIRSF" id="PIRSF036492">
    <property type="entry name" value="ALDH"/>
    <property type="match status" value="1"/>
</dbReference>
<comment type="similarity">
    <text evidence="1 5 8">Belongs to the aldehyde dehydrogenase family.</text>
</comment>
<dbReference type="FunFam" id="3.40.605.10:FF:000004">
    <property type="entry name" value="Aldehyde dehydrogenase"/>
    <property type="match status" value="1"/>
</dbReference>
<dbReference type="InterPro" id="IPR016161">
    <property type="entry name" value="Ald_DH/histidinol_DH"/>
</dbReference>
<accession>A0A4U7AW36</accession>
<dbReference type="Gene3D" id="3.40.309.10">
    <property type="entry name" value="Aldehyde Dehydrogenase, Chain A, domain 2"/>
    <property type="match status" value="1"/>
</dbReference>
<dbReference type="Gene3D" id="3.40.605.10">
    <property type="entry name" value="Aldehyde Dehydrogenase, Chain A, domain 1"/>
    <property type="match status" value="1"/>
</dbReference>
<evidence type="ECO:0000256" key="1">
    <source>
        <dbReference type="ARBA" id="ARBA00009986"/>
    </source>
</evidence>
<evidence type="ECO:0000256" key="7">
    <source>
        <dbReference type="PROSITE-ProRule" id="PRU10007"/>
    </source>
</evidence>
<dbReference type="SUPFAM" id="SSF53720">
    <property type="entry name" value="ALDH-like"/>
    <property type="match status" value="1"/>
</dbReference>
<proteinExistence type="inferred from homology"/>
<evidence type="ECO:0000256" key="6">
    <source>
        <dbReference type="PIRSR" id="PIRSR036492-1"/>
    </source>
</evidence>
<evidence type="ECO:0000313" key="10">
    <source>
        <dbReference type="EMBL" id="TKX20840.1"/>
    </source>
</evidence>
<dbReference type="PROSITE" id="PS00687">
    <property type="entry name" value="ALDEHYDE_DEHYDR_GLU"/>
    <property type="match status" value="1"/>
</dbReference>
<dbReference type="GO" id="GO:0006081">
    <property type="term" value="P:aldehyde metabolic process"/>
    <property type="evidence" value="ECO:0007669"/>
    <property type="project" value="InterPro"/>
</dbReference>
<dbReference type="PANTHER" id="PTHR43570:SF11">
    <property type="entry name" value="ALDEHYDE DEHYDROGENASE"/>
    <property type="match status" value="1"/>
</dbReference>
<keyword evidence="2" id="KW-0125">Carotenoid biosynthesis</keyword>
<reference evidence="10 11" key="1">
    <citation type="submission" date="2018-02" db="EMBL/GenBank/DDBJ databases">
        <title>Draft genome sequences of Elsinoe sp., causing black scab on jojoba.</title>
        <authorList>
            <person name="Stodart B."/>
            <person name="Jeffress S."/>
            <person name="Ash G."/>
            <person name="Arun Chinnappa K."/>
        </authorList>
    </citation>
    <scope>NUCLEOTIDE SEQUENCE [LARGE SCALE GENOMIC DNA]</scope>
    <source>
        <strain evidence="10 11">Hillstone_2</strain>
    </source>
</reference>
<dbReference type="GO" id="GO:0004029">
    <property type="term" value="F:aldehyde dehydrogenase (NAD+) activity"/>
    <property type="evidence" value="ECO:0007669"/>
    <property type="project" value="TreeGrafter"/>
</dbReference>
<dbReference type="InterPro" id="IPR012394">
    <property type="entry name" value="Aldehyde_DH_NAD(P)"/>
</dbReference>
<comment type="caution">
    <text evidence="10">The sequence shown here is derived from an EMBL/GenBank/DDBJ whole genome shotgun (WGS) entry which is preliminary data.</text>
</comment>
<dbReference type="InterPro" id="IPR029510">
    <property type="entry name" value="Ald_DH_CS_GLU"/>
</dbReference>
<organism evidence="10 11">
    <name type="scientific">Elsinoe australis</name>
    <dbReference type="NCBI Taxonomy" id="40998"/>
    <lineage>
        <taxon>Eukaryota</taxon>
        <taxon>Fungi</taxon>
        <taxon>Dikarya</taxon>
        <taxon>Ascomycota</taxon>
        <taxon>Pezizomycotina</taxon>
        <taxon>Dothideomycetes</taxon>
        <taxon>Dothideomycetidae</taxon>
        <taxon>Myriangiales</taxon>
        <taxon>Elsinoaceae</taxon>
        <taxon>Elsinoe</taxon>
    </lineage>
</organism>
<evidence type="ECO:0000259" key="9">
    <source>
        <dbReference type="Pfam" id="PF00171"/>
    </source>
</evidence>
<dbReference type="AlphaFoldDB" id="A0A4U7AW36"/>
<dbReference type="CDD" id="cd07135">
    <property type="entry name" value="ALDH_F14-YMR110C"/>
    <property type="match status" value="1"/>
</dbReference>
<dbReference type="InterPro" id="IPR015590">
    <property type="entry name" value="Aldehyde_DH_dom"/>
</dbReference>
<evidence type="ECO:0000256" key="4">
    <source>
        <dbReference type="ARBA" id="ARBA00023027"/>
    </source>
</evidence>
<dbReference type="GO" id="GO:0016117">
    <property type="term" value="P:carotenoid biosynthetic process"/>
    <property type="evidence" value="ECO:0007669"/>
    <property type="project" value="UniProtKB-KW"/>
</dbReference>
<evidence type="ECO:0000256" key="8">
    <source>
        <dbReference type="RuleBase" id="RU003345"/>
    </source>
</evidence>
<dbReference type="InterPro" id="IPR016163">
    <property type="entry name" value="Ald_DH_C"/>
</dbReference>
<sequence>MELPAFNPIKISEVPALHSKLVQTFHTQRTRPISYRLTQLRKLWWALKDAEQLIMEACQRDLGKPHFETYLTELGWCLNDIIFVCQSLEKWAKDETPADIALMHWAMKPRIRKDPLGTVLILGAYNFPIQLSLGPLIGAIAAGCTAVLKPSESSPYAGAVLQQVVEKSLDPESYAVVNGSIPESSALLDLKWDKIFYTGGASVGKIIAKKAAETLTPVTLELGGKNPAIVTASADPRLAARRLLWAKGLNAGQVCVSQNYILVERSMMPALVEEFKTALKTFYPGGVKDSPDYSRIVNERQFLKLKKMLDGSSGKILAGGMMDQETKYIEPTLIEVSNPDDTLLIDESFGPLIPIVPYDDLNLAIKLANQVDPTPLGVYPFGSKLEIDQILKGTRSGGVSINDGFYHASIPTLEFGGVGSSGQGAYRGKASFDSFTHRRAITHTPGWAESLLDIRYPPYKGKIEKLARFTDLKPDFDRDGKIRARGVVRWLLGLGGNTITEGVVRWTVVLVAAFAAKKQGWAKL</sequence>
<feature type="active site" evidence="6">
    <location>
        <position position="255"/>
    </location>
</feature>
<name>A0A4U7AW36_9PEZI</name>
<feature type="active site" evidence="6 7">
    <location>
        <position position="221"/>
    </location>
</feature>
<protein>
    <recommendedName>
        <fullName evidence="5">Aldehyde dehydrogenase</fullName>
    </recommendedName>
</protein>
<evidence type="ECO:0000313" key="11">
    <source>
        <dbReference type="Proteomes" id="UP000308133"/>
    </source>
</evidence>
<evidence type="ECO:0000256" key="2">
    <source>
        <dbReference type="ARBA" id="ARBA00022746"/>
    </source>
</evidence>
<gene>
    <name evidence="10" type="ORF">C1H76_6876</name>
</gene>